<dbReference type="OrthoDB" id="2096280at2759"/>
<keyword evidence="3" id="KW-1185">Reference proteome</keyword>
<dbReference type="EMBL" id="OV170221">
    <property type="protein sequence ID" value="CAH0713317.1"/>
    <property type="molecule type" value="Genomic_DNA"/>
</dbReference>
<evidence type="ECO:0000313" key="3">
    <source>
        <dbReference type="Proteomes" id="UP000838878"/>
    </source>
</evidence>
<evidence type="ECO:0000313" key="2">
    <source>
        <dbReference type="EMBL" id="CAH0713317.1"/>
    </source>
</evidence>
<dbReference type="Proteomes" id="UP000838878">
    <property type="component" value="Chromosome 1"/>
</dbReference>
<accession>A0A8J9U3S1</accession>
<organism evidence="2 3">
    <name type="scientific">Brenthis ino</name>
    <name type="common">lesser marbled fritillary</name>
    <dbReference type="NCBI Taxonomy" id="405034"/>
    <lineage>
        <taxon>Eukaryota</taxon>
        <taxon>Metazoa</taxon>
        <taxon>Ecdysozoa</taxon>
        <taxon>Arthropoda</taxon>
        <taxon>Hexapoda</taxon>
        <taxon>Insecta</taxon>
        <taxon>Pterygota</taxon>
        <taxon>Neoptera</taxon>
        <taxon>Endopterygota</taxon>
        <taxon>Lepidoptera</taxon>
        <taxon>Glossata</taxon>
        <taxon>Ditrysia</taxon>
        <taxon>Papilionoidea</taxon>
        <taxon>Nymphalidae</taxon>
        <taxon>Heliconiinae</taxon>
        <taxon>Argynnini</taxon>
        <taxon>Brenthis</taxon>
    </lineage>
</organism>
<sequence>MPVDYQRYTSGGKGNFGMFIEREPKICAAGLPTAQPDDFVKDSLQHYLLKDEVDALMSDAILPPKKPRSLPPLRHPIPLDKRFAGPFGQVAELINPPIKTKFETLVAELKDTPYSSYWKKPLGETCDQVPMLPEGFDILGTTFGKTTEFHGNLYDIVMPKEPITDKTPIPKQPGIQIVRNYCSPPFNPNLTFGHRTFVDKRGSYAKCCVTDDRILLGNSQRTILNSIQSDIQEANQSRIGTVLAPNENINNVPRAYAFGKMKAPDNLLECLTFCSINPDRDFFRKCLAHLNSLRKCLSVRFLPTFFRGFYLNIKFYDKKKSGWVLKGTVYNECASKLIRFDPTLIEPLLSMWKAFDGTCIEYKTFVDVINYKKPLPNLPKILDLPLDCLDFRTTYTDMVRPGQEENKLPMAGLPSGRYFDLDYPITPERYCKADRTCLPHESDMKAGLCPSILTLLHVNHRDMYARRDPDTIKKVFEATGESLSEEKFNSVWEEAKKYHSQEWVCFETFRKALELYSKNNEENKNI</sequence>
<protein>
    <recommendedName>
        <fullName evidence="1">EFHB C-terminal EF-hand domain-containing protein</fullName>
    </recommendedName>
</protein>
<proteinExistence type="predicted"/>
<gene>
    <name evidence="2" type="ORF">BINO364_LOCUS490</name>
</gene>
<evidence type="ECO:0000259" key="1">
    <source>
        <dbReference type="Pfam" id="PF25325"/>
    </source>
</evidence>
<name>A0A8J9U3S1_9NEOP</name>
<feature type="non-terminal residue" evidence="2">
    <location>
        <position position="526"/>
    </location>
</feature>
<dbReference type="InterPro" id="IPR057428">
    <property type="entry name" value="EFHB_EF-hand_C"/>
</dbReference>
<dbReference type="AlphaFoldDB" id="A0A8J9U3S1"/>
<feature type="domain" description="EFHB C-terminal EF-hand" evidence="1">
    <location>
        <begin position="448"/>
        <end position="517"/>
    </location>
</feature>
<dbReference type="Pfam" id="PF25325">
    <property type="entry name" value="EF-hand_EFHB_C"/>
    <property type="match status" value="1"/>
</dbReference>
<reference evidence="2" key="1">
    <citation type="submission" date="2021-12" db="EMBL/GenBank/DDBJ databases">
        <authorList>
            <person name="Martin H S."/>
        </authorList>
    </citation>
    <scope>NUCLEOTIDE SEQUENCE</scope>
</reference>